<comment type="similarity">
    <text evidence="2 7 8">Belongs to the chorismate synthase family.</text>
</comment>
<comment type="cofactor">
    <cofactor evidence="7 8">
        <name>FMNH2</name>
        <dbReference type="ChEBI" id="CHEBI:57618"/>
    </cofactor>
    <text evidence="7 8">Reduced FMN (FMNH(2)).</text>
</comment>
<dbReference type="PANTHER" id="PTHR21085:SF0">
    <property type="entry name" value="CHORISMATE SYNTHASE"/>
    <property type="match status" value="1"/>
</dbReference>
<evidence type="ECO:0000256" key="2">
    <source>
        <dbReference type="ARBA" id="ARBA00008014"/>
    </source>
</evidence>
<evidence type="ECO:0000256" key="1">
    <source>
        <dbReference type="ARBA" id="ARBA00005044"/>
    </source>
</evidence>
<evidence type="ECO:0000313" key="10">
    <source>
        <dbReference type="Proteomes" id="UP000682951"/>
    </source>
</evidence>
<comment type="subunit">
    <text evidence="7">Homotetramer.</text>
</comment>
<keyword evidence="5 7" id="KW-0057">Aromatic amino acid biosynthesis</keyword>
<sequence length="359" mass="38474">MNTFGQKLTLTSFGESHGVAIGGVLDGLPAGVRIDTEFLQSELDRRRPGRNKFATARDESDEIEIFSGVFEGISTGTPIGFAIFNANQKSNDYDNLREIFRPGHADFTYFNKFGIRDHRGGGRASARETAVRVAGGAFAQMLLNEFNISVKSGILSIGKVLAVSNLKDADFDLAMNSEIFALGNEEALKCEIMSAREAHDSVGASVLSIINGVPTGLGEGLYDRLDALLASALMGINGVKAVEIGDGVKTSQMYGSQNNDEIGVDGFLSNHAGGILGGMSNGNEIVLKSYFKPTPSIFKEQRTINLKGEAVSFELRGRHDPCIGVRGSVVATAMIRLVIADMLVLNASAKLENLKKIYN</sequence>
<evidence type="ECO:0000256" key="5">
    <source>
        <dbReference type="ARBA" id="ARBA00023141"/>
    </source>
</evidence>
<keyword evidence="6 7" id="KW-0456">Lyase</keyword>
<feature type="binding site" evidence="7">
    <location>
        <begin position="292"/>
        <end position="296"/>
    </location>
    <ligand>
        <name>FMN</name>
        <dbReference type="ChEBI" id="CHEBI:58210"/>
    </ligand>
</feature>
<accession>A0ABS5HJL2</accession>
<name>A0ABS5HJL2_9BACT</name>
<evidence type="ECO:0000256" key="4">
    <source>
        <dbReference type="ARBA" id="ARBA00022605"/>
    </source>
</evidence>
<feature type="binding site" evidence="7">
    <location>
        <position position="318"/>
    </location>
    <ligand>
        <name>FMN</name>
        <dbReference type="ChEBI" id="CHEBI:58210"/>
    </ligand>
</feature>
<dbReference type="EMBL" id="JAGSSW010000006">
    <property type="protein sequence ID" value="MBR8464251.1"/>
    <property type="molecule type" value="Genomic_DNA"/>
</dbReference>
<dbReference type="Proteomes" id="UP000682951">
    <property type="component" value="Unassembled WGS sequence"/>
</dbReference>
<keyword evidence="7" id="KW-0274">FAD</keyword>
<gene>
    <name evidence="7 9" type="primary">aroC</name>
    <name evidence="9" type="ORF">KDD93_06710</name>
</gene>
<dbReference type="EC" id="4.2.3.5" evidence="3 7"/>
<keyword evidence="7" id="KW-0285">Flavoprotein</keyword>
<keyword evidence="4 7" id="KW-0028">Amino-acid biosynthesis</keyword>
<dbReference type="HAMAP" id="MF_00300">
    <property type="entry name" value="Chorismate_synth"/>
    <property type="match status" value="1"/>
</dbReference>
<keyword evidence="7" id="KW-0288">FMN</keyword>
<comment type="function">
    <text evidence="7">Catalyzes the anti-1,4-elimination of the C-3 phosphate and the C-6 proR hydrogen from 5-enolpyruvylshikimate-3-phosphate (EPSP) to yield chorismate, which is the branch point compound that serves as the starting substrate for the three terminal pathways of aromatic amino acid biosynthesis. This reaction introduces a second double bond into the aromatic ring system.</text>
</comment>
<dbReference type="RefSeq" id="WP_212142191.1">
    <property type="nucleotide sequence ID" value="NZ_JAGSSW010000006.1"/>
</dbReference>
<dbReference type="PANTHER" id="PTHR21085">
    <property type="entry name" value="CHORISMATE SYNTHASE"/>
    <property type="match status" value="1"/>
</dbReference>
<evidence type="ECO:0000256" key="6">
    <source>
        <dbReference type="ARBA" id="ARBA00023239"/>
    </source>
</evidence>
<feature type="binding site" evidence="7">
    <location>
        <begin position="237"/>
        <end position="238"/>
    </location>
    <ligand>
        <name>FMN</name>
        <dbReference type="ChEBI" id="CHEBI:58210"/>
    </ligand>
</feature>
<comment type="catalytic activity">
    <reaction evidence="7 8">
        <text>5-O-(1-carboxyvinyl)-3-phosphoshikimate = chorismate + phosphate</text>
        <dbReference type="Rhea" id="RHEA:21020"/>
        <dbReference type="ChEBI" id="CHEBI:29748"/>
        <dbReference type="ChEBI" id="CHEBI:43474"/>
        <dbReference type="ChEBI" id="CHEBI:57701"/>
        <dbReference type="EC" id="4.2.3.5"/>
    </reaction>
</comment>
<dbReference type="NCBIfam" id="TIGR00033">
    <property type="entry name" value="aroC"/>
    <property type="match status" value="1"/>
</dbReference>
<evidence type="ECO:0000256" key="8">
    <source>
        <dbReference type="RuleBase" id="RU000605"/>
    </source>
</evidence>
<dbReference type="InterPro" id="IPR035904">
    <property type="entry name" value="Chorismate_synth_AroC_sf"/>
</dbReference>
<feature type="binding site" evidence="7">
    <location>
        <begin position="123"/>
        <end position="125"/>
    </location>
    <ligand>
        <name>FMN</name>
        <dbReference type="ChEBI" id="CHEBI:58210"/>
    </ligand>
</feature>
<organism evidence="9 10">
    <name type="scientific">Campylobacter anatolicus</name>
    <dbReference type="NCBI Taxonomy" id="2829105"/>
    <lineage>
        <taxon>Bacteria</taxon>
        <taxon>Pseudomonadati</taxon>
        <taxon>Campylobacterota</taxon>
        <taxon>Epsilonproteobacteria</taxon>
        <taxon>Campylobacterales</taxon>
        <taxon>Campylobacteraceae</taxon>
        <taxon>Campylobacter</taxon>
    </lineage>
</organism>
<comment type="pathway">
    <text evidence="1 7 8">Metabolic intermediate biosynthesis; chorismate biosynthesis; chorismate from D-erythrose 4-phosphate and phosphoenolpyruvate: step 7/7.</text>
</comment>
<proteinExistence type="inferred from homology"/>
<feature type="binding site" evidence="7">
    <location>
        <position position="277"/>
    </location>
    <ligand>
        <name>FMN</name>
        <dbReference type="ChEBI" id="CHEBI:58210"/>
    </ligand>
</feature>
<keyword evidence="10" id="KW-1185">Reference proteome</keyword>
<dbReference type="PIRSF" id="PIRSF001456">
    <property type="entry name" value="Chorismate_synth"/>
    <property type="match status" value="1"/>
</dbReference>
<dbReference type="InterPro" id="IPR000453">
    <property type="entry name" value="Chorismate_synth"/>
</dbReference>
<dbReference type="PROSITE" id="PS00788">
    <property type="entry name" value="CHORISMATE_SYNTHASE_2"/>
    <property type="match status" value="1"/>
</dbReference>
<dbReference type="CDD" id="cd07304">
    <property type="entry name" value="Chorismate_synthase"/>
    <property type="match status" value="1"/>
</dbReference>
<comment type="caution">
    <text evidence="9">The sequence shown here is derived from an EMBL/GenBank/DDBJ whole genome shotgun (WGS) entry which is preliminary data.</text>
</comment>
<dbReference type="Pfam" id="PF01264">
    <property type="entry name" value="Chorismate_synt"/>
    <property type="match status" value="1"/>
</dbReference>
<protein>
    <recommendedName>
        <fullName evidence="3 7">Chorismate synthase</fullName>
        <shortName evidence="7">CS</shortName>
        <ecNumber evidence="3 7">4.2.3.5</ecNumber>
    </recommendedName>
    <alternativeName>
        <fullName evidence="7">5-enolpyruvylshikimate-3-phosphate phospholyase</fullName>
    </alternativeName>
</protein>
<feature type="binding site" evidence="7">
    <location>
        <position position="46"/>
    </location>
    <ligand>
        <name>NADP(+)</name>
        <dbReference type="ChEBI" id="CHEBI:58349"/>
    </ligand>
</feature>
<evidence type="ECO:0000256" key="3">
    <source>
        <dbReference type="ARBA" id="ARBA00013036"/>
    </source>
</evidence>
<keyword evidence="7" id="KW-0521">NADP</keyword>
<dbReference type="SUPFAM" id="SSF103263">
    <property type="entry name" value="Chorismate synthase, AroC"/>
    <property type="match status" value="1"/>
</dbReference>
<dbReference type="Gene3D" id="3.60.150.10">
    <property type="entry name" value="Chorismate synthase AroC"/>
    <property type="match status" value="1"/>
</dbReference>
<feature type="binding site" evidence="7">
    <location>
        <position position="52"/>
    </location>
    <ligand>
        <name>NADP(+)</name>
        <dbReference type="ChEBI" id="CHEBI:58349"/>
    </ligand>
</feature>
<dbReference type="GO" id="GO:0004107">
    <property type="term" value="F:chorismate synthase activity"/>
    <property type="evidence" value="ECO:0007669"/>
    <property type="project" value="UniProtKB-EC"/>
</dbReference>
<evidence type="ECO:0000313" key="9">
    <source>
        <dbReference type="EMBL" id="MBR8464251.1"/>
    </source>
</evidence>
<evidence type="ECO:0000256" key="7">
    <source>
        <dbReference type="HAMAP-Rule" id="MF_00300"/>
    </source>
</evidence>
<reference evidence="9 10" key="1">
    <citation type="submission" date="2021-04" db="EMBL/GenBank/DDBJ databases">
        <title>Molecular and phenotypic characterization and identification of bacterial isolates recovered from the Anatolian ground squirrels (Spermophilus xanthoprymnus) and which have the potential to form a new species in the Campylobacter genus.</title>
        <authorList>
            <person name="Aydin F."/>
            <person name="Abay S."/>
            <person name="Kayman T."/>
            <person name="Karakaya E."/>
            <person name="Mustak H.K."/>
            <person name="Mustak I.B."/>
            <person name="Bilgin N."/>
            <person name="Duzler A."/>
            <person name="Sahin O."/>
            <person name="Guran O."/>
            <person name="Saticioglu I.B."/>
        </authorList>
    </citation>
    <scope>NUCLEOTIDE SEQUENCE [LARGE SCALE GENOMIC DNA]</scope>
    <source>
        <strain evidence="10">faydin-G24</strain>
    </source>
</reference>
<dbReference type="InterPro" id="IPR020541">
    <property type="entry name" value="Chorismate_synthase_CS"/>
</dbReference>
<dbReference type="PROSITE" id="PS00787">
    <property type="entry name" value="CHORISMATE_SYNTHASE_1"/>
    <property type="match status" value="1"/>
</dbReference>
<dbReference type="NCBIfam" id="NF003793">
    <property type="entry name" value="PRK05382.1"/>
    <property type="match status" value="1"/>
</dbReference>